<dbReference type="InterPro" id="IPR015421">
    <property type="entry name" value="PyrdxlP-dep_Trfase_major"/>
</dbReference>
<keyword evidence="5" id="KW-0663">Pyridoxal phosphate</keyword>
<evidence type="ECO:0000256" key="2">
    <source>
        <dbReference type="ARBA" id="ARBA00006490"/>
    </source>
</evidence>
<proteinExistence type="inferred from homology"/>
<feature type="domain" description="Aminotransferase class V" evidence="9">
    <location>
        <begin position="5"/>
        <end position="359"/>
    </location>
</feature>
<accession>A0A2S2DV97</accession>
<evidence type="ECO:0000259" key="9">
    <source>
        <dbReference type="Pfam" id="PF00266"/>
    </source>
</evidence>
<keyword evidence="4" id="KW-0479">Metal-binding</keyword>
<dbReference type="Gene3D" id="3.90.1150.10">
    <property type="entry name" value="Aspartate Aminotransferase, domain 1"/>
    <property type="match status" value="1"/>
</dbReference>
<dbReference type="Proteomes" id="UP000245468">
    <property type="component" value="Chromosome"/>
</dbReference>
<dbReference type="OrthoDB" id="9804366at2"/>
<evidence type="ECO:0000256" key="6">
    <source>
        <dbReference type="ARBA" id="ARBA00023004"/>
    </source>
</evidence>
<dbReference type="Gene3D" id="3.40.640.10">
    <property type="entry name" value="Type I PLP-dependent aspartate aminotransferase-like (Major domain)"/>
    <property type="match status" value="1"/>
</dbReference>
<dbReference type="PANTHER" id="PTHR11601:SF34">
    <property type="entry name" value="CYSTEINE DESULFURASE"/>
    <property type="match status" value="1"/>
</dbReference>
<dbReference type="PANTHER" id="PTHR11601">
    <property type="entry name" value="CYSTEINE DESULFURYLASE FAMILY MEMBER"/>
    <property type="match status" value="1"/>
</dbReference>
<dbReference type="RefSeq" id="WP_109323026.1">
    <property type="nucleotide sequence ID" value="NZ_CP029346.1"/>
</dbReference>
<dbReference type="InterPro" id="IPR016454">
    <property type="entry name" value="Cysteine_dSase"/>
</dbReference>
<reference evidence="11" key="1">
    <citation type="submission" date="2018-05" db="EMBL/GenBank/DDBJ databases">
        <title>Pseudarcicella sp. HME7025 Genome sequencing and assembly.</title>
        <authorList>
            <person name="Kim H."/>
            <person name="Kang H."/>
            <person name="Joh K."/>
        </authorList>
    </citation>
    <scope>NUCLEOTIDE SEQUENCE [LARGE SCALE GENOMIC DNA]</scope>
    <source>
        <strain evidence="11">HME7025</strain>
    </source>
</reference>
<dbReference type="EC" id="2.8.1.7" evidence="10"/>
<sequence length="376" mass="41174">MNRPIYLDYAATTPVSAEVMDAMIPYFSLHFGNSGSNQHMFGWEAADAVDQARKSIASYFSLKPSSILFTSGATESTNLAILGLLEHQSPGHIISSVLEHKAVLEPLAFLASKGWDITYLKPNELGEINIDQIKAAQKSNTQFVSIMWVNNEIGTINDISTIAQWCSNEGISCHSDATQALGKLDISQAYLPDLLSFSGHKIFGPKGIGALVLKDGIRLHPRQWGGSQERGLRAGTLPVPLIVGLAKAVEGIPQLLTYLPQIQAIKQEFEKALTASLGESMILNSVSENQIPNILNFSIQGIDWERLFRSMPQLAISNGSACNSKSTFPSHVIKALGRDDDTALSTVRISLAHTYLKEDHEWVINYLVQSFQKLLP</sequence>
<dbReference type="GO" id="GO:0046872">
    <property type="term" value="F:metal ion binding"/>
    <property type="evidence" value="ECO:0007669"/>
    <property type="project" value="UniProtKB-KW"/>
</dbReference>
<keyword evidence="6" id="KW-0408">Iron</keyword>
<dbReference type="InterPro" id="IPR015422">
    <property type="entry name" value="PyrdxlP-dep_Trfase_small"/>
</dbReference>
<dbReference type="Pfam" id="PF00266">
    <property type="entry name" value="Aminotran_5"/>
    <property type="match status" value="1"/>
</dbReference>
<evidence type="ECO:0000256" key="7">
    <source>
        <dbReference type="ARBA" id="ARBA00023014"/>
    </source>
</evidence>
<comment type="catalytic activity">
    <reaction evidence="8">
        <text>(sulfur carrier)-H + L-cysteine = (sulfur carrier)-SH + L-alanine</text>
        <dbReference type="Rhea" id="RHEA:43892"/>
        <dbReference type="Rhea" id="RHEA-COMP:14737"/>
        <dbReference type="Rhea" id="RHEA-COMP:14739"/>
        <dbReference type="ChEBI" id="CHEBI:29917"/>
        <dbReference type="ChEBI" id="CHEBI:35235"/>
        <dbReference type="ChEBI" id="CHEBI:57972"/>
        <dbReference type="ChEBI" id="CHEBI:64428"/>
        <dbReference type="EC" id="2.8.1.7"/>
    </reaction>
</comment>
<dbReference type="InterPro" id="IPR015424">
    <property type="entry name" value="PyrdxlP-dep_Trfase"/>
</dbReference>
<keyword evidence="3 10" id="KW-0808">Transferase</keyword>
<dbReference type="AlphaFoldDB" id="A0A2S2DV97"/>
<evidence type="ECO:0000313" key="11">
    <source>
        <dbReference type="Proteomes" id="UP000245468"/>
    </source>
</evidence>
<gene>
    <name evidence="10" type="ORF">HME7025_01478</name>
</gene>
<organism evidence="10 11">
    <name type="scientific">Aquirufa nivalisilvae</name>
    <dbReference type="NCBI Taxonomy" id="2516557"/>
    <lineage>
        <taxon>Bacteria</taxon>
        <taxon>Pseudomonadati</taxon>
        <taxon>Bacteroidota</taxon>
        <taxon>Cytophagia</taxon>
        <taxon>Cytophagales</taxon>
        <taxon>Flectobacillaceae</taxon>
        <taxon>Aquirufa</taxon>
    </lineage>
</organism>
<keyword evidence="11" id="KW-1185">Reference proteome</keyword>
<keyword evidence="7" id="KW-0411">Iron-sulfur</keyword>
<evidence type="ECO:0000256" key="3">
    <source>
        <dbReference type="ARBA" id="ARBA00022679"/>
    </source>
</evidence>
<comment type="cofactor">
    <cofactor evidence="1">
        <name>pyridoxal 5'-phosphate</name>
        <dbReference type="ChEBI" id="CHEBI:597326"/>
    </cofactor>
</comment>
<evidence type="ECO:0000256" key="5">
    <source>
        <dbReference type="ARBA" id="ARBA00022898"/>
    </source>
</evidence>
<dbReference type="GO" id="GO:0031071">
    <property type="term" value="F:cysteine desulfurase activity"/>
    <property type="evidence" value="ECO:0007669"/>
    <property type="project" value="UniProtKB-EC"/>
</dbReference>
<evidence type="ECO:0000313" key="10">
    <source>
        <dbReference type="EMBL" id="AWL09334.1"/>
    </source>
</evidence>
<dbReference type="SUPFAM" id="SSF53383">
    <property type="entry name" value="PLP-dependent transferases"/>
    <property type="match status" value="1"/>
</dbReference>
<dbReference type="EMBL" id="CP029346">
    <property type="protein sequence ID" value="AWL09334.1"/>
    <property type="molecule type" value="Genomic_DNA"/>
</dbReference>
<evidence type="ECO:0000256" key="1">
    <source>
        <dbReference type="ARBA" id="ARBA00001933"/>
    </source>
</evidence>
<dbReference type="PIRSF" id="PIRSF005572">
    <property type="entry name" value="NifS"/>
    <property type="match status" value="1"/>
</dbReference>
<dbReference type="GO" id="GO:0051536">
    <property type="term" value="F:iron-sulfur cluster binding"/>
    <property type="evidence" value="ECO:0007669"/>
    <property type="project" value="UniProtKB-KW"/>
</dbReference>
<name>A0A2S2DV97_9BACT</name>
<evidence type="ECO:0000256" key="4">
    <source>
        <dbReference type="ARBA" id="ARBA00022723"/>
    </source>
</evidence>
<dbReference type="InterPro" id="IPR000192">
    <property type="entry name" value="Aminotrans_V_dom"/>
</dbReference>
<dbReference type="KEGG" id="psez:HME7025_01478"/>
<protein>
    <submittedName>
        <fullName evidence="10">Cysteine desulfurase</fullName>
        <ecNumber evidence="10">2.8.1.7</ecNumber>
    </submittedName>
</protein>
<evidence type="ECO:0000256" key="8">
    <source>
        <dbReference type="ARBA" id="ARBA00050776"/>
    </source>
</evidence>
<comment type="similarity">
    <text evidence="2">Belongs to the class-V pyridoxal-phosphate-dependent aminotransferase family. NifS/IscS subfamily.</text>
</comment>